<evidence type="ECO:0000313" key="2">
    <source>
        <dbReference type="Proteomes" id="UP001239397"/>
    </source>
</evidence>
<dbReference type="KEGG" id="amog:QRX60_28610"/>
<evidence type="ECO:0000313" key="1">
    <source>
        <dbReference type="EMBL" id="WIX98035.1"/>
    </source>
</evidence>
<dbReference type="EMBL" id="CP127295">
    <property type="protein sequence ID" value="WIX98035.1"/>
    <property type="molecule type" value="Genomic_DNA"/>
</dbReference>
<reference evidence="1 2" key="1">
    <citation type="submission" date="2023-06" db="EMBL/GenBank/DDBJ databases">
        <authorList>
            <person name="Oyuntsetseg B."/>
            <person name="Kim S.B."/>
        </authorList>
    </citation>
    <scope>NUCLEOTIDE SEQUENCE [LARGE SCALE GENOMIC DNA]</scope>
    <source>
        <strain evidence="1 2">4-36</strain>
    </source>
</reference>
<sequence length="68" mass="7608">MTMFDRRTLLRAELLAAGTSVLSACTGATETLIQPTDPRVADREARRRATGRTQTFRLTATRWRSAEP</sequence>
<gene>
    <name evidence="1" type="ORF">QRX60_28610</name>
</gene>
<dbReference type="AlphaFoldDB" id="A0A9Y2N9Y2"/>
<organism evidence="1 2">
    <name type="scientific">Amycolatopsis mongoliensis</name>
    <dbReference type="NCBI Taxonomy" id="715475"/>
    <lineage>
        <taxon>Bacteria</taxon>
        <taxon>Bacillati</taxon>
        <taxon>Actinomycetota</taxon>
        <taxon>Actinomycetes</taxon>
        <taxon>Pseudonocardiales</taxon>
        <taxon>Pseudonocardiaceae</taxon>
        <taxon>Amycolatopsis</taxon>
    </lineage>
</organism>
<dbReference type="PROSITE" id="PS51257">
    <property type="entry name" value="PROKAR_LIPOPROTEIN"/>
    <property type="match status" value="1"/>
</dbReference>
<keyword evidence="2" id="KW-1185">Reference proteome</keyword>
<protein>
    <submittedName>
        <fullName evidence="1">Uncharacterized protein</fullName>
    </submittedName>
</protein>
<name>A0A9Y2N9Y2_9PSEU</name>
<dbReference type="RefSeq" id="WP_285994520.1">
    <property type="nucleotide sequence ID" value="NZ_CP127295.1"/>
</dbReference>
<proteinExistence type="predicted"/>
<dbReference type="Proteomes" id="UP001239397">
    <property type="component" value="Chromosome"/>
</dbReference>
<accession>A0A9Y2N9Y2</accession>